<feature type="compositionally biased region" description="Polar residues" evidence="1">
    <location>
        <begin position="277"/>
        <end position="289"/>
    </location>
</feature>
<feature type="compositionally biased region" description="Polar residues" evidence="1">
    <location>
        <begin position="1036"/>
        <end position="1060"/>
    </location>
</feature>
<dbReference type="SMART" id="SM00444">
    <property type="entry name" value="GYF"/>
    <property type="match status" value="1"/>
</dbReference>
<evidence type="ECO:0000259" key="2">
    <source>
        <dbReference type="PROSITE" id="PS50829"/>
    </source>
</evidence>
<feature type="compositionally biased region" description="Low complexity" evidence="1">
    <location>
        <begin position="926"/>
        <end position="941"/>
    </location>
</feature>
<feature type="region of interest" description="Disordered" evidence="1">
    <location>
        <begin position="669"/>
        <end position="697"/>
    </location>
</feature>
<feature type="compositionally biased region" description="Low complexity" evidence="1">
    <location>
        <begin position="323"/>
        <end position="335"/>
    </location>
</feature>
<dbReference type="PANTHER" id="PTHR14445">
    <property type="entry name" value="GRB10 INTERACTING GYF PROTEIN"/>
    <property type="match status" value="1"/>
</dbReference>
<comment type="caution">
    <text evidence="3">The sequence shown here is derived from an EMBL/GenBank/DDBJ whole genome shotgun (WGS) entry which is preliminary data.</text>
</comment>
<feature type="compositionally biased region" description="Basic and acidic residues" evidence="1">
    <location>
        <begin position="772"/>
        <end position="789"/>
    </location>
</feature>
<accession>A0A9N8WFB0</accession>
<organism evidence="3 4">
    <name type="scientific">Ambispora leptoticha</name>
    <dbReference type="NCBI Taxonomy" id="144679"/>
    <lineage>
        <taxon>Eukaryota</taxon>
        <taxon>Fungi</taxon>
        <taxon>Fungi incertae sedis</taxon>
        <taxon>Mucoromycota</taxon>
        <taxon>Glomeromycotina</taxon>
        <taxon>Glomeromycetes</taxon>
        <taxon>Archaeosporales</taxon>
        <taxon>Ambisporaceae</taxon>
        <taxon>Ambispora</taxon>
    </lineage>
</organism>
<dbReference type="CDD" id="cd00072">
    <property type="entry name" value="GYF"/>
    <property type="match status" value="1"/>
</dbReference>
<feature type="region of interest" description="Disordered" evidence="1">
    <location>
        <begin position="311"/>
        <end position="360"/>
    </location>
</feature>
<dbReference type="PROSITE" id="PS50829">
    <property type="entry name" value="GYF"/>
    <property type="match status" value="1"/>
</dbReference>
<feature type="region of interest" description="Disordered" evidence="1">
    <location>
        <begin position="920"/>
        <end position="941"/>
    </location>
</feature>
<protein>
    <submittedName>
        <fullName evidence="3">14448_t:CDS:1</fullName>
    </submittedName>
</protein>
<feature type="region of interest" description="Disordered" evidence="1">
    <location>
        <begin position="1036"/>
        <end position="1066"/>
    </location>
</feature>
<evidence type="ECO:0000256" key="1">
    <source>
        <dbReference type="SAM" id="MobiDB-lite"/>
    </source>
</evidence>
<feature type="region of interest" description="Disordered" evidence="1">
    <location>
        <begin position="175"/>
        <end position="256"/>
    </location>
</feature>
<proteinExistence type="predicted"/>
<dbReference type="Proteomes" id="UP000789508">
    <property type="component" value="Unassembled WGS sequence"/>
</dbReference>
<feature type="region of interest" description="Disordered" evidence="1">
    <location>
        <begin position="769"/>
        <end position="790"/>
    </location>
</feature>
<keyword evidence="4" id="KW-1185">Reference proteome</keyword>
<dbReference type="InterPro" id="IPR051640">
    <property type="entry name" value="GRB10-interact_GYF"/>
</dbReference>
<sequence length="1189" mass="128374">MAATPPLSGSSNVMANTANSTITTSNITTTNTATIGTTNHINPGVVNNSNANVNGVASTTNTFSWSSVAAANSNNIVSSRALHNEPSEKTDVPGGAESALSPFKYSKEFMLKFYKPVGLPLEFERHEYVTSDEPLPPMALLSYTEQEQKLLSGQSVNSDLTRRIASNVNVATATTASERTIDRGPFSPRGDKPSSTGLTSPRTERFERVGSVSSVLRRDGEKDEDNKEAQTSRPNRILRTASLSIHPPTSTDDLMWNGVNRHAVGTFDSHGVFRIPGSSNHSNTANSEALPNDEKSDIDKDALLQEEPAPLYNGKSTEHGNDSEISPSEHSQSSETIQPEPPEQEHKKKEQVINQQTENEHSSLLNNQLENAQAAFAYSGLEGTTPPLTPSVLPSKYSAINSAFADTSTGSNSLFSNIDSRKSSSESEWLYRDPAGKIQGPFSSQEMNDWFKGGFFTGSLMVKRVDDPSFEPLANLIRKTGDEDKPFSAPLLSGRPPLTIAMPPNTSGRLVNDPFQRSGWGAPSSPSTAQLFLDQQRFNPFGGTTSVPTTPFDRYQFGSVFGNRTGEISNGWNDLNTTTTNNSNSTWAASETFTSSAGNLSPRQNPSSPLFNSNSAFGLPQTHNYMEHQRALNSQIERFGTISGPISAPISNAPTALIDVISRAAAPWTATNEQQTPSSPWNPIVTPNVAPTSSRVTTTQHEEVGYFGLRKDHNFGLNTQPIQFETSTLLQSNEAQQFGISGAQTHDSELEIKVNKTAEEIAKVVLSDEEPSTNKHTKEPMVEEKKQTTADEPINTNKTDIVQGAPTPSLREIQEMEARKAAERKAVERTNTANFAQNAAVSHTTKEDIATINTSWGMMLPNSSTTTNTTTAASNSSSLSSSPIVTAAPAWHSNNIGPKKTLREIQKEEEEAMKKRHRMREMQQQASLNAAAAGSSTASSGLGKRYADTVVAGGVTVAGVKKPASQPAVGSAWTIVAAGKPGAASRVGAGTNPPLNVNSNTNIATSNVSKLGNPSKESSFAWDVDSIKNINSLQNAQRTQIQTGKTNELSKNSTRNTDQNAPRPPSEEFLKWCRNILRPLNSNINVDDFIQMLLTFPLEPPPITIEIIQESIYEYSTSLDGRRFADEFVKRRKADAAGVSMSNFSSYHGEGKPGKEVGTNNSVVGGKEDTSSSTNAFKVVTAKKGKKKH</sequence>
<dbReference type="EMBL" id="CAJVPS010000374">
    <property type="protein sequence ID" value="CAG8481447.1"/>
    <property type="molecule type" value="Genomic_DNA"/>
</dbReference>
<feature type="region of interest" description="Disordered" evidence="1">
    <location>
        <begin position="593"/>
        <end position="616"/>
    </location>
</feature>
<dbReference type="OrthoDB" id="6415790at2759"/>
<feature type="region of interest" description="Disordered" evidence="1">
    <location>
        <begin position="275"/>
        <end position="294"/>
    </location>
</feature>
<evidence type="ECO:0000313" key="3">
    <source>
        <dbReference type="EMBL" id="CAG8481447.1"/>
    </source>
</evidence>
<dbReference type="AlphaFoldDB" id="A0A9N8WFB0"/>
<dbReference type="PANTHER" id="PTHR14445:SF36">
    <property type="entry name" value="FI03272P-RELATED"/>
    <property type="match status" value="1"/>
</dbReference>
<feature type="compositionally biased region" description="Polar residues" evidence="1">
    <location>
        <begin position="669"/>
        <end position="681"/>
    </location>
</feature>
<gene>
    <name evidence="3" type="ORF">ALEPTO_LOCUS2508</name>
</gene>
<feature type="region of interest" description="Disordered" evidence="1">
    <location>
        <begin position="1147"/>
        <end position="1189"/>
    </location>
</feature>
<feature type="compositionally biased region" description="Polar residues" evidence="1">
    <location>
        <begin position="241"/>
        <end position="252"/>
    </location>
</feature>
<feature type="domain" description="GYF" evidence="2">
    <location>
        <begin position="426"/>
        <end position="474"/>
    </location>
</feature>
<dbReference type="InterPro" id="IPR035445">
    <property type="entry name" value="GYF-like_dom_sf"/>
</dbReference>
<dbReference type="InterPro" id="IPR003169">
    <property type="entry name" value="GYF"/>
</dbReference>
<dbReference type="Gene3D" id="3.30.1490.40">
    <property type="match status" value="1"/>
</dbReference>
<feature type="compositionally biased region" description="Basic and acidic residues" evidence="1">
    <location>
        <begin position="216"/>
        <end position="230"/>
    </location>
</feature>
<dbReference type="GO" id="GO:0005829">
    <property type="term" value="C:cytosol"/>
    <property type="evidence" value="ECO:0007669"/>
    <property type="project" value="TreeGrafter"/>
</dbReference>
<reference evidence="3" key="1">
    <citation type="submission" date="2021-06" db="EMBL/GenBank/DDBJ databases">
        <authorList>
            <person name="Kallberg Y."/>
            <person name="Tangrot J."/>
            <person name="Rosling A."/>
        </authorList>
    </citation>
    <scope>NUCLEOTIDE SEQUENCE</scope>
    <source>
        <strain evidence="3">FL130A</strain>
    </source>
</reference>
<dbReference type="Pfam" id="PF02213">
    <property type="entry name" value="GYF"/>
    <property type="match status" value="1"/>
</dbReference>
<name>A0A9N8WFB0_9GLOM</name>
<evidence type="ECO:0000313" key="4">
    <source>
        <dbReference type="Proteomes" id="UP000789508"/>
    </source>
</evidence>
<dbReference type="SUPFAM" id="SSF55277">
    <property type="entry name" value="GYF domain"/>
    <property type="match status" value="1"/>
</dbReference>